<geneLocation type="mitochondrion" evidence="2"/>
<gene>
    <name evidence="2" type="ORF">AEK19_MT1767</name>
</gene>
<proteinExistence type="predicted"/>
<dbReference type="AlphaFoldDB" id="A0A1Y0B3F4"/>
<feature type="compositionally biased region" description="Polar residues" evidence="1">
    <location>
        <begin position="1"/>
        <end position="23"/>
    </location>
</feature>
<protein>
    <submittedName>
        <fullName evidence="2">Uncharacterized protein</fullName>
    </submittedName>
</protein>
<sequence>MQVQSRKLAQESTNLLSVASQQGTERKQGRRESQLVAE</sequence>
<reference evidence="2" key="1">
    <citation type="submission" date="2017-03" db="EMBL/GenBank/DDBJ databases">
        <title>The mitochondrial genome of the carnivorous plant Utricularia reniformis (Lentibulariaceae): structure, comparative analysis and evolutionary landmarks.</title>
        <authorList>
            <person name="Silva S.R."/>
            <person name="Alvarenga D.O."/>
            <person name="Michael T.P."/>
            <person name="Miranda V.F.O."/>
            <person name="Varani A.M."/>
        </authorList>
    </citation>
    <scope>NUCLEOTIDE SEQUENCE</scope>
</reference>
<name>A0A1Y0B3F4_9LAMI</name>
<dbReference type="EMBL" id="KY774314">
    <property type="protein sequence ID" value="ART31941.1"/>
    <property type="molecule type" value="Genomic_DNA"/>
</dbReference>
<feature type="compositionally biased region" description="Basic and acidic residues" evidence="1">
    <location>
        <begin position="24"/>
        <end position="38"/>
    </location>
</feature>
<evidence type="ECO:0000313" key="2">
    <source>
        <dbReference type="EMBL" id="ART31941.1"/>
    </source>
</evidence>
<keyword evidence="2" id="KW-0496">Mitochondrion</keyword>
<organism evidence="2">
    <name type="scientific">Utricularia reniformis</name>
    <dbReference type="NCBI Taxonomy" id="192314"/>
    <lineage>
        <taxon>Eukaryota</taxon>
        <taxon>Viridiplantae</taxon>
        <taxon>Streptophyta</taxon>
        <taxon>Embryophyta</taxon>
        <taxon>Tracheophyta</taxon>
        <taxon>Spermatophyta</taxon>
        <taxon>Magnoliopsida</taxon>
        <taxon>eudicotyledons</taxon>
        <taxon>Gunneridae</taxon>
        <taxon>Pentapetalae</taxon>
        <taxon>asterids</taxon>
        <taxon>lamiids</taxon>
        <taxon>Lamiales</taxon>
        <taxon>Lentibulariaceae</taxon>
        <taxon>Utricularia</taxon>
    </lineage>
</organism>
<evidence type="ECO:0000256" key="1">
    <source>
        <dbReference type="SAM" id="MobiDB-lite"/>
    </source>
</evidence>
<feature type="region of interest" description="Disordered" evidence="1">
    <location>
        <begin position="1"/>
        <end position="38"/>
    </location>
</feature>
<accession>A0A1Y0B3F4</accession>